<dbReference type="OrthoDB" id="6313019at2"/>
<evidence type="ECO:0000313" key="1">
    <source>
        <dbReference type="EMBL" id="SCE66636.1"/>
    </source>
</evidence>
<keyword evidence="2" id="KW-1185">Reference proteome</keyword>
<reference evidence="2" key="1">
    <citation type="submission" date="2016-06" db="EMBL/GenBank/DDBJ databases">
        <authorList>
            <person name="Varghese N."/>
            <person name="Submissions Spin"/>
        </authorList>
    </citation>
    <scope>NUCLEOTIDE SEQUENCE [LARGE SCALE GENOMIC DNA]</scope>
    <source>
        <strain evidence="2">DSM 44875</strain>
    </source>
</reference>
<dbReference type="RefSeq" id="WP_089016427.1">
    <property type="nucleotide sequence ID" value="NZ_LT607412.1"/>
</dbReference>
<dbReference type="Proteomes" id="UP000198243">
    <property type="component" value="Chromosome I"/>
</dbReference>
<dbReference type="AlphaFoldDB" id="A0A1C4U4Q8"/>
<organism evidence="1 2">
    <name type="scientific">Micromonospora coriariae</name>
    <dbReference type="NCBI Taxonomy" id="285665"/>
    <lineage>
        <taxon>Bacteria</taxon>
        <taxon>Bacillati</taxon>
        <taxon>Actinomycetota</taxon>
        <taxon>Actinomycetes</taxon>
        <taxon>Micromonosporales</taxon>
        <taxon>Micromonosporaceae</taxon>
        <taxon>Micromonospora</taxon>
    </lineage>
</organism>
<gene>
    <name evidence="1" type="ORF">GA0070607_0142</name>
</gene>
<sequence length="149" mass="16072">MKLPPGATGFTPQSGAQADLRAFTAVCHHAAHAIDATVTGVTPAGVTPNFHTVDIADAQHHISVLRHTTLPFIAFARPHANGDVMLTFVDHPGLAVALTNLTDAQALTAEQLQTSLSQVDLSAFSQHEHNQITYWRPTTIGELLFNFWD</sequence>
<dbReference type="EMBL" id="LT607412">
    <property type="protein sequence ID" value="SCE66636.1"/>
    <property type="molecule type" value="Genomic_DNA"/>
</dbReference>
<proteinExistence type="predicted"/>
<name>A0A1C4U4Q8_9ACTN</name>
<accession>A0A1C4U4Q8</accession>
<protein>
    <submittedName>
        <fullName evidence="1">Uncharacterized protein</fullName>
    </submittedName>
</protein>
<evidence type="ECO:0000313" key="2">
    <source>
        <dbReference type="Proteomes" id="UP000198243"/>
    </source>
</evidence>